<protein>
    <recommendedName>
        <fullName evidence="1">DUF2281 domain-containing protein</fullName>
    </recommendedName>
</protein>
<dbReference type="Pfam" id="PF10047">
    <property type="entry name" value="DUF2281"/>
    <property type="match status" value="1"/>
</dbReference>
<dbReference type="EMBL" id="MBTA01000026">
    <property type="protein sequence ID" value="RKD14313.1"/>
    <property type="molecule type" value="Genomic_DNA"/>
</dbReference>
<proteinExistence type="predicted"/>
<accession>A0A419S3T9</accession>
<gene>
    <name evidence="2" type="ORF">BCY91_07445</name>
</gene>
<dbReference type="AlphaFoldDB" id="A0A419S3T9"/>
<evidence type="ECO:0000313" key="3">
    <source>
        <dbReference type="Proteomes" id="UP000283433"/>
    </source>
</evidence>
<dbReference type="InterPro" id="IPR018739">
    <property type="entry name" value="DUF2281"/>
</dbReference>
<evidence type="ECO:0000259" key="1">
    <source>
        <dbReference type="Pfam" id="PF10047"/>
    </source>
</evidence>
<sequence>MTTTMLNKIKLLPATKQKEIEDFVEFLASKYLSVEEESSLENRRMQIMGRYKGKIKMSDDFNQTPDDFQDYI</sequence>
<keyword evidence="3" id="KW-1185">Reference proteome</keyword>
<dbReference type="Proteomes" id="UP000283433">
    <property type="component" value="Unassembled WGS sequence"/>
</dbReference>
<name>A0A419S3T9_9SPHI</name>
<evidence type="ECO:0000313" key="2">
    <source>
        <dbReference type="EMBL" id="RKD14313.1"/>
    </source>
</evidence>
<organism evidence="2 3">
    <name type="scientific">Pelobium manganitolerans</name>
    <dbReference type="NCBI Taxonomy" id="1842495"/>
    <lineage>
        <taxon>Bacteria</taxon>
        <taxon>Pseudomonadati</taxon>
        <taxon>Bacteroidota</taxon>
        <taxon>Sphingobacteriia</taxon>
        <taxon>Sphingobacteriales</taxon>
        <taxon>Sphingobacteriaceae</taxon>
        <taxon>Pelobium</taxon>
    </lineage>
</organism>
<dbReference type="OrthoDB" id="9801704at2"/>
<reference evidence="2 3" key="1">
    <citation type="submission" date="2016-07" db="EMBL/GenBank/DDBJ databases">
        <title>Genome of Pelobium manganitolerans.</title>
        <authorList>
            <person name="Wu S."/>
            <person name="Wang G."/>
        </authorList>
    </citation>
    <scope>NUCLEOTIDE SEQUENCE [LARGE SCALE GENOMIC DNA]</scope>
    <source>
        <strain evidence="2 3">YS-25</strain>
    </source>
</reference>
<feature type="domain" description="DUF2281" evidence="1">
    <location>
        <begin position="6"/>
        <end position="71"/>
    </location>
</feature>
<comment type="caution">
    <text evidence="2">The sequence shown here is derived from an EMBL/GenBank/DDBJ whole genome shotgun (WGS) entry which is preliminary data.</text>
</comment>